<dbReference type="CDD" id="cd04731">
    <property type="entry name" value="HisF"/>
    <property type="match status" value="1"/>
</dbReference>
<keyword evidence="6 12" id="KW-0028">Amino-acid biosynthesis</keyword>
<comment type="subunit">
    <text evidence="3">Heterodimer of HisH and HisF.</text>
</comment>
<evidence type="ECO:0000256" key="5">
    <source>
        <dbReference type="ARBA" id="ARBA00022490"/>
    </source>
</evidence>
<dbReference type="Proteomes" id="UP000178930">
    <property type="component" value="Unassembled WGS sequence"/>
</dbReference>
<dbReference type="Gene3D" id="3.20.20.70">
    <property type="entry name" value="Aldolase class I"/>
    <property type="match status" value="1"/>
</dbReference>
<dbReference type="PANTHER" id="PTHR21235:SF2">
    <property type="entry name" value="IMIDAZOLE GLYCEROL PHOSPHATE SYNTHASE HISHF"/>
    <property type="match status" value="1"/>
</dbReference>
<dbReference type="InterPro" id="IPR011060">
    <property type="entry name" value="RibuloseP-bd_barrel"/>
</dbReference>
<comment type="pathway">
    <text evidence="1">Amino-acid biosynthesis; L-histidine biosynthesis; L-histidine from 5-phospho-alpha-D-ribose 1-diphosphate: step 5/9.</text>
</comment>
<evidence type="ECO:0000313" key="13">
    <source>
        <dbReference type="EMBL" id="OGY44943.1"/>
    </source>
</evidence>
<dbReference type="NCBIfam" id="TIGR03572">
    <property type="entry name" value="WbuZ"/>
    <property type="match status" value="1"/>
</dbReference>
<comment type="function">
    <text evidence="9">IGPS catalyzes the conversion of PRFAR and glutamine to IGP, AICAR and glutamate. The HisF subunit catalyzes the cyclization activity that produces IGP and AICAR from PRFAR using the ammonia provided by the HisH subunit.</text>
</comment>
<proteinExistence type="inferred from homology"/>
<dbReference type="GO" id="GO:0000105">
    <property type="term" value="P:L-histidine biosynthetic process"/>
    <property type="evidence" value="ECO:0007669"/>
    <property type="project" value="UniProtKB-UniPathway"/>
</dbReference>
<dbReference type="InterPro" id="IPR020021">
    <property type="entry name" value="Glycosyl_amidation-assoc_WbuZ"/>
</dbReference>
<evidence type="ECO:0000313" key="14">
    <source>
        <dbReference type="Proteomes" id="UP000178930"/>
    </source>
</evidence>
<evidence type="ECO:0000256" key="1">
    <source>
        <dbReference type="ARBA" id="ARBA00005091"/>
    </source>
</evidence>
<protein>
    <recommendedName>
        <fullName evidence="4">imidazole glycerol-phosphate synthase</fullName>
        <ecNumber evidence="4">4.3.2.10</ecNumber>
    </recommendedName>
    <alternativeName>
        <fullName evidence="10">IGP synthase cyclase subunit</fullName>
    </alternativeName>
</protein>
<keyword evidence="5" id="KW-0963">Cytoplasm</keyword>
<reference evidence="13 14" key="1">
    <citation type="journal article" date="2016" name="Nat. Commun.">
        <title>Thousands of microbial genomes shed light on interconnected biogeochemical processes in an aquifer system.</title>
        <authorList>
            <person name="Anantharaman K."/>
            <person name="Brown C.T."/>
            <person name="Hug L.A."/>
            <person name="Sharon I."/>
            <person name="Castelle C.J."/>
            <person name="Probst A.J."/>
            <person name="Thomas B.C."/>
            <person name="Singh A."/>
            <person name="Wilkins M.J."/>
            <person name="Karaoz U."/>
            <person name="Brodie E.L."/>
            <person name="Williams K.H."/>
            <person name="Hubbard S.S."/>
            <person name="Banfield J.F."/>
        </authorList>
    </citation>
    <scope>NUCLEOTIDE SEQUENCE [LARGE SCALE GENOMIC DNA]</scope>
</reference>
<evidence type="ECO:0000256" key="4">
    <source>
        <dbReference type="ARBA" id="ARBA00012809"/>
    </source>
</evidence>
<dbReference type="Pfam" id="PF00977">
    <property type="entry name" value="His_biosynth"/>
    <property type="match status" value="1"/>
</dbReference>
<sequence length="261" mass="28315">MVKTRIIPCLLLKNGRCVKGVNFTNHRDVGHPVTNAKIYEAQGADELIFLDIIANSKESLVLLDIVRQTADQCFMPLTVGGGIKTLNDIFQLLRAGADKVSINTAAVQNPEFITQATKKFGSQCIVVSIDYKKNQNGNLEVFIQSGNRATGLKPVDWAKKVQTLGAGEILLTNIDREGTRTGYDLETLRAVSEQLNIPVIANGGVGSMADLKRGILDGHAQAVSLASILHFTNQSVIKARDYLATSGLEVRVDDLNIQVSK</sequence>
<dbReference type="InterPro" id="IPR050064">
    <property type="entry name" value="IGPS_HisA/HisF"/>
</dbReference>
<comment type="caution">
    <text evidence="13">The sequence shown here is derived from an EMBL/GenBank/DDBJ whole genome shotgun (WGS) entry which is preliminary data.</text>
</comment>
<dbReference type="InterPro" id="IPR006062">
    <property type="entry name" value="His_biosynth"/>
</dbReference>
<evidence type="ECO:0000256" key="9">
    <source>
        <dbReference type="ARBA" id="ARBA00025475"/>
    </source>
</evidence>
<dbReference type="NCBIfam" id="TIGR00735">
    <property type="entry name" value="hisF"/>
    <property type="match status" value="1"/>
</dbReference>
<dbReference type="InterPro" id="IPR004651">
    <property type="entry name" value="HisF"/>
</dbReference>
<evidence type="ECO:0000256" key="10">
    <source>
        <dbReference type="ARBA" id="ARBA00030264"/>
    </source>
</evidence>
<dbReference type="STRING" id="1797532.A2729_04140"/>
<evidence type="ECO:0000256" key="8">
    <source>
        <dbReference type="ARBA" id="ARBA00023239"/>
    </source>
</evidence>
<organism evidence="13 14">
    <name type="scientific">Candidatus Buchananbacteria bacterium RIFCSPHIGHO2_01_FULL_39_14</name>
    <dbReference type="NCBI Taxonomy" id="1797532"/>
    <lineage>
        <taxon>Bacteria</taxon>
        <taxon>Candidatus Buchananiibacteriota</taxon>
    </lineage>
</organism>
<dbReference type="SUPFAM" id="SSF51366">
    <property type="entry name" value="Ribulose-phoshate binding barrel"/>
    <property type="match status" value="1"/>
</dbReference>
<evidence type="ECO:0000256" key="12">
    <source>
        <dbReference type="RuleBase" id="RU003657"/>
    </source>
</evidence>
<dbReference type="InterPro" id="IPR013785">
    <property type="entry name" value="Aldolase_TIM"/>
</dbReference>
<evidence type="ECO:0000256" key="3">
    <source>
        <dbReference type="ARBA" id="ARBA00011152"/>
    </source>
</evidence>
<dbReference type="GO" id="GO:0016833">
    <property type="term" value="F:oxo-acid-lyase activity"/>
    <property type="evidence" value="ECO:0007669"/>
    <property type="project" value="InterPro"/>
</dbReference>
<gene>
    <name evidence="13" type="ORF">A2729_04140</name>
</gene>
<dbReference type="AlphaFoldDB" id="A0A1G1XXT9"/>
<keyword evidence="8" id="KW-0456">Lyase</keyword>
<evidence type="ECO:0000256" key="7">
    <source>
        <dbReference type="ARBA" id="ARBA00023102"/>
    </source>
</evidence>
<comment type="catalytic activity">
    <reaction evidence="11">
        <text>5-[(5-phospho-1-deoxy-D-ribulos-1-ylimino)methylamino]-1-(5-phospho-beta-D-ribosyl)imidazole-4-carboxamide + L-glutamine = D-erythro-1-(imidazol-4-yl)glycerol 3-phosphate + 5-amino-1-(5-phospho-beta-D-ribosyl)imidazole-4-carboxamide + L-glutamate + H(+)</text>
        <dbReference type="Rhea" id="RHEA:24793"/>
        <dbReference type="ChEBI" id="CHEBI:15378"/>
        <dbReference type="ChEBI" id="CHEBI:29985"/>
        <dbReference type="ChEBI" id="CHEBI:58278"/>
        <dbReference type="ChEBI" id="CHEBI:58359"/>
        <dbReference type="ChEBI" id="CHEBI:58475"/>
        <dbReference type="ChEBI" id="CHEBI:58525"/>
        <dbReference type="EC" id="4.3.2.10"/>
    </reaction>
</comment>
<dbReference type="EC" id="4.3.2.10" evidence="4"/>
<dbReference type="EMBL" id="MHIB01000009">
    <property type="protein sequence ID" value="OGY44943.1"/>
    <property type="molecule type" value="Genomic_DNA"/>
</dbReference>
<accession>A0A1G1XXT9</accession>
<dbReference type="GO" id="GO:0000107">
    <property type="term" value="F:imidazoleglycerol-phosphate synthase activity"/>
    <property type="evidence" value="ECO:0007669"/>
    <property type="project" value="InterPro"/>
</dbReference>
<keyword evidence="7 12" id="KW-0368">Histidine biosynthesis</keyword>
<evidence type="ECO:0000256" key="11">
    <source>
        <dbReference type="ARBA" id="ARBA00047838"/>
    </source>
</evidence>
<comment type="similarity">
    <text evidence="2 12">Belongs to the HisA/HisF family.</text>
</comment>
<dbReference type="UniPathway" id="UPA00031">
    <property type="reaction ID" value="UER00010"/>
</dbReference>
<dbReference type="PANTHER" id="PTHR21235">
    <property type="entry name" value="IMIDAZOLE GLYCEROL PHOSPHATE SYNTHASE SUBUNIT HISF/H IGP SYNTHASE SUBUNIT HISF/H"/>
    <property type="match status" value="1"/>
</dbReference>
<evidence type="ECO:0000256" key="6">
    <source>
        <dbReference type="ARBA" id="ARBA00022605"/>
    </source>
</evidence>
<name>A0A1G1XXT9_9BACT</name>
<evidence type="ECO:0000256" key="2">
    <source>
        <dbReference type="ARBA" id="ARBA00009667"/>
    </source>
</evidence>